<keyword evidence="1 4" id="KW-0808">Transferase</keyword>
<dbReference type="GO" id="GO:0004585">
    <property type="term" value="F:ornithine carbamoyltransferase activity"/>
    <property type="evidence" value="ECO:0007669"/>
    <property type="project" value="UniProtKB-EC"/>
</dbReference>
<dbReference type="GO" id="GO:0019240">
    <property type="term" value="P:citrulline biosynthetic process"/>
    <property type="evidence" value="ECO:0007669"/>
    <property type="project" value="TreeGrafter"/>
</dbReference>
<dbReference type="NCBIfam" id="NF001986">
    <property type="entry name" value="PRK00779.1"/>
    <property type="match status" value="1"/>
</dbReference>
<reference evidence="4" key="1">
    <citation type="submission" date="2018-06" db="EMBL/GenBank/DDBJ databases">
        <authorList>
            <person name="Zhirakovskaya E."/>
        </authorList>
    </citation>
    <scope>NUCLEOTIDE SEQUENCE</scope>
</reference>
<dbReference type="AlphaFoldDB" id="A0A3B0SEJ0"/>
<dbReference type="InterPro" id="IPR006131">
    <property type="entry name" value="Asp_carbamoyltransf_Asp/Orn-bd"/>
</dbReference>
<evidence type="ECO:0000256" key="1">
    <source>
        <dbReference type="ARBA" id="ARBA00022679"/>
    </source>
</evidence>
<gene>
    <name evidence="4" type="ORF">MNBD_ACTINO02-2963</name>
</gene>
<dbReference type="NCBIfam" id="TIGR00658">
    <property type="entry name" value="orni_carb_tr"/>
    <property type="match status" value="1"/>
</dbReference>
<evidence type="ECO:0000313" key="4">
    <source>
        <dbReference type="EMBL" id="VAW02503.1"/>
    </source>
</evidence>
<dbReference type="Pfam" id="PF02729">
    <property type="entry name" value="OTCace_N"/>
    <property type="match status" value="1"/>
</dbReference>
<evidence type="ECO:0000259" key="3">
    <source>
        <dbReference type="Pfam" id="PF02729"/>
    </source>
</evidence>
<proteinExistence type="predicted"/>
<dbReference type="EC" id="2.1.3.3" evidence="4"/>
<dbReference type="PANTHER" id="PTHR45753:SF3">
    <property type="entry name" value="ORNITHINE TRANSCARBAMYLASE, MITOCHONDRIAL"/>
    <property type="match status" value="1"/>
</dbReference>
<dbReference type="PRINTS" id="PR00102">
    <property type="entry name" value="OTCASE"/>
</dbReference>
<dbReference type="Pfam" id="PF00185">
    <property type="entry name" value="OTCace"/>
    <property type="match status" value="1"/>
</dbReference>
<organism evidence="4">
    <name type="scientific">hydrothermal vent metagenome</name>
    <dbReference type="NCBI Taxonomy" id="652676"/>
    <lineage>
        <taxon>unclassified sequences</taxon>
        <taxon>metagenomes</taxon>
        <taxon>ecological metagenomes</taxon>
    </lineage>
</organism>
<dbReference type="InterPro" id="IPR002292">
    <property type="entry name" value="Orn/put_carbamltrans"/>
</dbReference>
<evidence type="ECO:0000259" key="2">
    <source>
        <dbReference type="Pfam" id="PF00185"/>
    </source>
</evidence>
<dbReference type="GO" id="GO:0016597">
    <property type="term" value="F:amino acid binding"/>
    <property type="evidence" value="ECO:0007669"/>
    <property type="project" value="InterPro"/>
</dbReference>
<dbReference type="FunFam" id="3.40.50.1370:FF:000008">
    <property type="entry name" value="Ornithine carbamoyltransferase"/>
    <property type="match status" value="1"/>
</dbReference>
<sequence>MDFLRISDVGVDGLRTILDATARVKANPAAIKGLLAGTSIGVFFEKPSTRTRVSCEVAAVHLGAHPVMLRGEEVGLGKREASKDVARVLDRYVDALAFRVFRHQHLEELAEYAHGPVINLLSDIAHPCQAVADLATIAEHMALPGCRITYIGDGNNVCNSLLLGGAMTGMHVTICTPPGYEPDPVEVSAARAFTKDTGGSIVVTTDPREALVDANVVYTDVWTSMGQEGESAQRLRDFDGYQVDLAALNTASDQALFLHCLPAHRGEEVTDEVMEHPRSMVFDQAENRMHAFSAVLLYATGQLPQW</sequence>
<feature type="domain" description="Aspartate/ornithine carbamoyltransferase Asp/Orn-binding" evidence="2">
    <location>
        <begin position="145"/>
        <end position="298"/>
    </location>
</feature>
<dbReference type="Gene3D" id="3.40.50.1370">
    <property type="entry name" value="Aspartate/ornithine carbamoyltransferase"/>
    <property type="match status" value="2"/>
</dbReference>
<name>A0A3B0SEJ0_9ZZZZ</name>
<dbReference type="PANTHER" id="PTHR45753">
    <property type="entry name" value="ORNITHINE CARBAMOYLTRANSFERASE, MITOCHONDRIAL"/>
    <property type="match status" value="1"/>
</dbReference>
<dbReference type="SUPFAM" id="SSF53671">
    <property type="entry name" value="Aspartate/ornithine carbamoyltransferase"/>
    <property type="match status" value="1"/>
</dbReference>
<dbReference type="EMBL" id="UOEK01000234">
    <property type="protein sequence ID" value="VAW02503.1"/>
    <property type="molecule type" value="Genomic_DNA"/>
</dbReference>
<feature type="domain" description="Aspartate/ornithine carbamoyltransferase carbamoyl-P binding" evidence="3">
    <location>
        <begin position="2"/>
        <end position="139"/>
    </location>
</feature>
<protein>
    <submittedName>
        <fullName evidence="4">Ornithine carbamoyltransferase</fullName>
        <ecNumber evidence="4">2.1.3.3</ecNumber>
    </submittedName>
</protein>
<dbReference type="InterPro" id="IPR006132">
    <property type="entry name" value="Asp/Orn_carbamoyltranf_P-bd"/>
</dbReference>
<dbReference type="PRINTS" id="PR00100">
    <property type="entry name" value="AOTCASE"/>
</dbReference>
<dbReference type="InterPro" id="IPR006130">
    <property type="entry name" value="Asp/Orn_carbamoylTrfase"/>
</dbReference>
<dbReference type="InterPro" id="IPR036901">
    <property type="entry name" value="Asp/Orn_carbamoylTrfase_sf"/>
</dbReference>
<dbReference type="PROSITE" id="PS00097">
    <property type="entry name" value="CARBAMOYLTRANSFERASE"/>
    <property type="match status" value="1"/>
</dbReference>
<accession>A0A3B0SEJ0</accession>
<dbReference type="GO" id="GO:0042450">
    <property type="term" value="P:L-arginine biosynthetic process via ornithine"/>
    <property type="evidence" value="ECO:0007669"/>
    <property type="project" value="TreeGrafter"/>
</dbReference>